<keyword evidence="2" id="KW-0560">Oxidoreductase</keyword>
<organism evidence="2 3">
    <name type="scientific">Chitinophaga caseinilytica</name>
    <dbReference type="NCBI Taxonomy" id="2267521"/>
    <lineage>
        <taxon>Bacteria</taxon>
        <taxon>Pseudomonadati</taxon>
        <taxon>Bacteroidota</taxon>
        <taxon>Chitinophagia</taxon>
        <taxon>Chitinophagales</taxon>
        <taxon>Chitinophagaceae</taxon>
        <taxon>Chitinophaga</taxon>
    </lineage>
</organism>
<keyword evidence="3" id="KW-1185">Reference proteome</keyword>
<dbReference type="Pfam" id="PF05368">
    <property type="entry name" value="NmrA"/>
    <property type="match status" value="1"/>
</dbReference>
<dbReference type="InterPro" id="IPR008030">
    <property type="entry name" value="NmrA-like"/>
</dbReference>
<name>A0ABZ2YZX9_9BACT</name>
<dbReference type="Gene3D" id="3.90.25.10">
    <property type="entry name" value="UDP-galactose 4-epimerase, domain 1"/>
    <property type="match status" value="1"/>
</dbReference>
<protein>
    <submittedName>
        <fullName evidence="2">SDR family oxidoreductase</fullName>
        <ecNumber evidence="2">1.6.5.2</ecNumber>
    </submittedName>
</protein>
<proteinExistence type="predicted"/>
<feature type="domain" description="NmrA-like" evidence="1">
    <location>
        <begin position="2"/>
        <end position="232"/>
    </location>
</feature>
<dbReference type="EMBL" id="CP150096">
    <property type="protein sequence ID" value="WZN45250.1"/>
    <property type="molecule type" value="Genomic_DNA"/>
</dbReference>
<gene>
    <name evidence="2" type="ORF">WJU22_20330</name>
</gene>
<dbReference type="RefSeq" id="WP_341840004.1">
    <property type="nucleotide sequence ID" value="NZ_CP149792.1"/>
</dbReference>
<dbReference type="Proteomes" id="UP001449657">
    <property type="component" value="Chromosome"/>
</dbReference>
<dbReference type="InterPro" id="IPR052718">
    <property type="entry name" value="NmrA-type_oxidoreductase"/>
</dbReference>
<dbReference type="SUPFAM" id="SSF51735">
    <property type="entry name" value="NAD(P)-binding Rossmann-fold domains"/>
    <property type="match status" value="1"/>
</dbReference>
<dbReference type="Gene3D" id="3.40.50.720">
    <property type="entry name" value="NAD(P)-binding Rossmann-like Domain"/>
    <property type="match status" value="1"/>
</dbReference>
<accession>A0ABZ2YZX9</accession>
<evidence type="ECO:0000313" key="2">
    <source>
        <dbReference type="EMBL" id="WZN45250.1"/>
    </source>
</evidence>
<dbReference type="PANTHER" id="PTHR47129:SF1">
    <property type="entry name" value="NMRA-LIKE DOMAIN-CONTAINING PROTEIN"/>
    <property type="match status" value="1"/>
</dbReference>
<evidence type="ECO:0000259" key="1">
    <source>
        <dbReference type="Pfam" id="PF05368"/>
    </source>
</evidence>
<dbReference type="PANTHER" id="PTHR47129">
    <property type="entry name" value="QUINONE OXIDOREDUCTASE 2"/>
    <property type="match status" value="1"/>
</dbReference>
<evidence type="ECO:0000313" key="3">
    <source>
        <dbReference type="Proteomes" id="UP001449657"/>
    </source>
</evidence>
<dbReference type="GO" id="GO:0003955">
    <property type="term" value="F:NAD(P)H dehydrogenase (quinone) activity"/>
    <property type="evidence" value="ECO:0007669"/>
    <property type="project" value="UniProtKB-EC"/>
</dbReference>
<reference evidence="2 3" key="1">
    <citation type="submission" date="2024-03" db="EMBL/GenBank/DDBJ databases">
        <title>Chitinophaga caseinilytica sp. nov., a casein hydrolysing bacterium isolated from forest soil.</title>
        <authorList>
            <person name="Lee D.S."/>
            <person name="Han D.M."/>
            <person name="Baek J.H."/>
            <person name="Choi D.G."/>
            <person name="Jeon J.H."/>
            <person name="Jeon C.O."/>
        </authorList>
    </citation>
    <scope>NUCLEOTIDE SEQUENCE [LARGE SCALE GENOMIC DNA]</scope>
    <source>
        <strain evidence="2 3">KACC 19118</strain>
    </source>
</reference>
<sequence>MILVTGVTGHLGKAVLRNLLQRTDAGNVAALARNPAKVEGLHVAVRQADYNDPASLEHAFRGIDTLYFVSGNDVQRRLEQHENVVSAAKEAGVGHIIYTSFQRKDESGRSPIADVAGGHLKTEAAIRASGVPFTFLLHNLYLDFIPFFIGKDVPDTGVIYQPAGNGKTAFASRDDLAEAAANILLSVGHEGKSYNFSNMAAWSYGDIAEIIGGIVGKKIEYVSPTPQEFLATLQQQGVSAEAADGALAWALAIKAGEFDTPGQDLERILGRAPMQPHELLAKVYGK</sequence>
<dbReference type="CDD" id="cd05269">
    <property type="entry name" value="TMR_SDR_a"/>
    <property type="match status" value="1"/>
</dbReference>
<dbReference type="InterPro" id="IPR036291">
    <property type="entry name" value="NAD(P)-bd_dom_sf"/>
</dbReference>
<dbReference type="EC" id="1.6.5.2" evidence="2"/>